<dbReference type="AlphaFoldDB" id="A0A1G5N210"/>
<feature type="compositionally biased region" description="Polar residues" evidence="1">
    <location>
        <begin position="9"/>
        <end position="21"/>
    </location>
</feature>
<evidence type="ECO:0000313" key="2">
    <source>
        <dbReference type="EMBL" id="SCZ30948.1"/>
    </source>
</evidence>
<feature type="compositionally biased region" description="Gly residues" evidence="1">
    <location>
        <begin position="77"/>
        <end position="88"/>
    </location>
</feature>
<evidence type="ECO:0000313" key="3">
    <source>
        <dbReference type="Proteomes" id="UP000199347"/>
    </source>
</evidence>
<dbReference type="EMBL" id="FMVW01000002">
    <property type="protein sequence ID" value="SCZ30948.1"/>
    <property type="molecule type" value="Genomic_DNA"/>
</dbReference>
<sequence>MLPAHRGENSSATCRAAQNNDRMQDERDMSTATHEGVRTQLPRRASSSSARTQPLAERLNLAEGALDMHEDTLEGGFRPGDGPGLLRR</sequence>
<reference evidence="2 3" key="1">
    <citation type="submission" date="2016-10" db="EMBL/GenBank/DDBJ databases">
        <authorList>
            <person name="de Groot N.N."/>
        </authorList>
    </citation>
    <scope>NUCLEOTIDE SEQUENCE [LARGE SCALE GENOMIC DNA]</scope>
    <source>
        <strain evidence="2 3">DSM 2698</strain>
    </source>
</reference>
<dbReference type="Proteomes" id="UP000199347">
    <property type="component" value="Unassembled WGS sequence"/>
</dbReference>
<dbReference type="STRING" id="1120955.SAMN03080610_01312"/>
<gene>
    <name evidence="2" type="ORF">SAMN03080610_01312</name>
</gene>
<accession>A0A1G5N210</accession>
<evidence type="ECO:0000256" key="1">
    <source>
        <dbReference type="SAM" id="MobiDB-lite"/>
    </source>
</evidence>
<name>A0A1G5N210_AFIMA</name>
<proteinExistence type="predicted"/>
<organism evidence="2 3">
    <name type="scientific">Afifella marina DSM 2698</name>
    <dbReference type="NCBI Taxonomy" id="1120955"/>
    <lineage>
        <taxon>Bacteria</taxon>
        <taxon>Pseudomonadati</taxon>
        <taxon>Pseudomonadota</taxon>
        <taxon>Alphaproteobacteria</taxon>
        <taxon>Hyphomicrobiales</taxon>
        <taxon>Afifellaceae</taxon>
        <taxon>Afifella</taxon>
    </lineage>
</organism>
<keyword evidence="3" id="KW-1185">Reference proteome</keyword>
<feature type="region of interest" description="Disordered" evidence="1">
    <location>
        <begin position="1"/>
        <end position="88"/>
    </location>
</feature>
<protein>
    <submittedName>
        <fullName evidence="2">Uncharacterized protein</fullName>
    </submittedName>
</protein>